<comment type="caution">
    <text evidence="14">The sequence shown here is derived from an EMBL/GenBank/DDBJ whole genome shotgun (WGS) entry which is preliminary data.</text>
</comment>
<evidence type="ECO:0000256" key="9">
    <source>
        <dbReference type="ARBA" id="ARBA00023136"/>
    </source>
</evidence>
<proteinExistence type="predicted"/>
<keyword evidence="6 10" id="KW-0812">Transmembrane</keyword>
<dbReference type="EMBL" id="JAYKXN010000007">
    <property type="protein sequence ID" value="KAK7272531.1"/>
    <property type="molecule type" value="Genomic_DNA"/>
</dbReference>
<comment type="catalytic activity">
    <reaction evidence="1">
        <text>S-ubiquitinyl-[E2 ubiquitin-conjugating enzyme]-L-cysteine + [acceptor protein]-L-lysine = [E2 ubiquitin-conjugating enzyme]-L-cysteine + N(6)-ubiquitinyl-[acceptor protein]-L-lysine.</text>
        <dbReference type="EC" id="2.3.2.27"/>
    </reaction>
</comment>
<evidence type="ECO:0000259" key="12">
    <source>
        <dbReference type="Pfam" id="PF11145"/>
    </source>
</evidence>
<dbReference type="InterPro" id="IPR057425">
    <property type="entry name" value="DUF2921_N"/>
</dbReference>
<feature type="transmembrane region" description="Helical" evidence="10">
    <location>
        <begin position="639"/>
        <end position="659"/>
    </location>
</feature>
<comment type="pathway">
    <text evidence="3">Protein modification; protein ubiquitination.</text>
</comment>
<feature type="domain" description="DUF2921" evidence="13">
    <location>
        <begin position="226"/>
        <end position="404"/>
    </location>
</feature>
<evidence type="ECO:0000256" key="5">
    <source>
        <dbReference type="ARBA" id="ARBA00022679"/>
    </source>
</evidence>
<reference evidence="14 15" key="1">
    <citation type="submission" date="2024-01" db="EMBL/GenBank/DDBJ databases">
        <title>The genomes of 5 underutilized Papilionoideae crops provide insights into root nodulation and disease resistance.</title>
        <authorList>
            <person name="Yuan L."/>
        </authorList>
    </citation>
    <scope>NUCLEOTIDE SEQUENCE [LARGE SCALE GENOMIC DNA]</scope>
    <source>
        <strain evidence="14">LY-2023</strain>
        <tissue evidence="14">Leaf</tissue>
    </source>
</reference>
<feature type="signal peptide" evidence="11">
    <location>
        <begin position="1"/>
        <end position="25"/>
    </location>
</feature>
<evidence type="ECO:0000256" key="4">
    <source>
        <dbReference type="ARBA" id="ARBA00012483"/>
    </source>
</evidence>
<feature type="domain" description="SWEET-like" evidence="12">
    <location>
        <begin position="630"/>
        <end position="906"/>
    </location>
</feature>
<feature type="chain" id="PRO_5042897090" description="RING-type E3 ubiquitin transferase" evidence="11">
    <location>
        <begin position="26"/>
        <end position="930"/>
    </location>
</feature>
<keyword evidence="7" id="KW-0833">Ubl conjugation pathway</keyword>
<evidence type="ECO:0000256" key="1">
    <source>
        <dbReference type="ARBA" id="ARBA00000900"/>
    </source>
</evidence>
<organism evidence="14 15">
    <name type="scientific">Clitoria ternatea</name>
    <name type="common">Butterfly pea</name>
    <dbReference type="NCBI Taxonomy" id="43366"/>
    <lineage>
        <taxon>Eukaryota</taxon>
        <taxon>Viridiplantae</taxon>
        <taxon>Streptophyta</taxon>
        <taxon>Embryophyta</taxon>
        <taxon>Tracheophyta</taxon>
        <taxon>Spermatophyta</taxon>
        <taxon>Magnoliopsida</taxon>
        <taxon>eudicotyledons</taxon>
        <taxon>Gunneridae</taxon>
        <taxon>Pentapetalae</taxon>
        <taxon>rosids</taxon>
        <taxon>fabids</taxon>
        <taxon>Fabales</taxon>
        <taxon>Fabaceae</taxon>
        <taxon>Papilionoideae</taxon>
        <taxon>50 kb inversion clade</taxon>
        <taxon>NPAAA clade</taxon>
        <taxon>indigoferoid/millettioid clade</taxon>
        <taxon>Phaseoleae</taxon>
        <taxon>Clitoria</taxon>
    </lineage>
</organism>
<comment type="subcellular location">
    <subcellularLocation>
        <location evidence="2">Endomembrane system</location>
        <topology evidence="2">Multi-pass membrane protein</topology>
    </subcellularLocation>
</comment>
<evidence type="ECO:0000256" key="8">
    <source>
        <dbReference type="ARBA" id="ARBA00022989"/>
    </source>
</evidence>
<name>A0AAN9IHF1_CLITE</name>
<accession>A0AAN9IHF1</accession>
<evidence type="ECO:0000256" key="2">
    <source>
        <dbReference type="ARBA" id="ARBA00004127"/>
    </source>
</evidence>
<dbReference type="EC" id="2.3.2.27" evidence="4"/>
<feature type="transmembrane region" description="Helical" evidence="10">
    <location>
        <begin position="666"/>
        <end position="688"/>
    </location>
</feature>
<sequence length="930" mass="104792">MVMDSLLSTLFTFFFFSSSLVSSFASQPSYKDHCGSIVQESTPNDHTLNTFPLGDHHTGYFKGGDGIIDFGTSLNQYSFYLRPMYMLSTQASGLFKIQGTVSLRSTSNSFYYHVGNFTYGDRSRYHGHQGRYRRSRVTFRLEGFWSESSGKVCMVGTGHGYSKTGNYLNLDAVFKLDNVFNASDITSLVSGSLKSLSSEKDENYFEPISLIMFPIANYNYTLASEQLDNEFSSRSDARKGLPLNSLSFCSGPLSRAIRRLKLEYSHECNSSKACTPISESFGQLPSLLSLKGMECSHTKKHRLRVLMRFSNTTTNYWISQSFNPKSMLVGEGWWDEKNYMLCVVACHIMGKESSSFATTKVGDCSIRLTLRLPSVWSINSTSNIVGQIWSNKTTDDPGYFKMITFTNDEDHRLGVEATKYEYSQLDRVKKSCPIQKSVKNKGRTYPDAYSYDMRFDMLVRESNKRVAWGYSVPLSVDGKISNIDEIGIGESLPIVGSPAEAPTVAILNSGGLFNISYKISLMSNSTLNDKNSIFNLSSETVKIFAEGIYDAGVGSLCMVGCRDLYLNTMAPIAHSVDCEVLMKFQFPSLDTKSGRYIKGSIESTRKKSDPRYFKPLDLTSTAFYIEDAGKAVWRMDIEVIMVLISTTLACVFVTLQLYHVKRNPNVLPLISLIMMSMLTLGHMIPLVVNFEALLAQNPNNKNFVFGNVGWLEVNEIAVRLITMVAFLLQFRLLQLTWSSRKSDESKKGLLVAEWKAAYVTLPLYAAGLLIALLLKLKKDEDKVHVTTSPYQHHSWENFKSYGGLVLDGFLLPQIILNLFSNMKENVLSSPFYFGTTFVRLWPHAYDLYRTQHYARQDNVTYLYANPSADFYSTAWDIVIPLGGILFAFIIYLQQCFGADYILPQRFKGSKVYEKVPVVTESEAEVETTNL</sequence>
<feature type="domain" description="DUF2921" evidence="13">
    <location>
        <begin position="428"/>
        <end position="617"/>
    </location>
</feature>
<evidence type="ECO:0000256" key="7">
    <source>
        <dbReference type="ARBA" id="ARBA00022786"/>
    </source>
</evidence>
<keyword evidence="11" id="KW-0732">Signal</keyword>
<keyword evidence="15" id="KW-1185">Reference proteome</keyword>
<evidence type="ECO:0000256" key="6">
    <source>
        <dbReference type="ARBA" id="ARBA00022692"/>
    </source>
</evidence>
<dbReference type="Proteomes" id="UP001359559">
    <property type="component" value="Unassembled WGS sequence"/>
</dbReference>
<keyword evidence="5" id="KW-0808">Transferase</keyword>
<dbReference type="PANTHER" id="PTHR33389">
    <property type="entry name" value="FAMILY PROTEIN, PUTATIVE (DUF2921)-RELATED"/>
    <property type="match status" value="1"/>
</dbReference>
<evidence type="ECO:0000259" key="13">
    <source>
        <dbReference type="Pfam" id="PF25333"/>
    </source>
</evidence>
<gene>
    <name evidence="14" type="ORF">RJT34_29187</name>
</gene>
<evidence type="ECO:0000256" key="3">
    <source>
        <dbReference type="ARBA" id="ARBA00004906"/>
    </source>
</evidence>
<dbReference type="AlphaFoldDB" id="A0AAN9IHF1"/>
<dbReference type="Pfam" id="PF11145">
    <property type="entry name" value="DUF2921"/>
    <property type="match status" value="1"/>
</dbReference>
<feature type="transmembrane region" description="Helical" evidence="10">
    <location>
        <begin position="756"/>
        <end position="774"/>
    </location>
</feature>
<evidence type="ECO:0000256" key="11">
    <source>
        <dbReference type="SAM" id="SignalP"/>
    </source>
</evidence>
<evidence type="ECO:0000313" key="14">
    <source>
        <dbReference type="EMBL" id="KAK7272531.1"/>
    </source>
</evidence>
<evidence type="ECO:0000256" key="10">
    <source>
        <dbReference type="SAM" id="Phobius"/>
    </source>
</evidence>
<evidence type="ECO:0000313" key="15">
    <source>
        <dbReference type="Proteomes" id="UP001359559"/>
    </source>
</evidence>
<protein>
    <recommendedName>
        <fullName evidence="4">RING-type E3 ubiquitin transferase</fullName>
        <ecNumber evidence="4">2.3.2.27</ecNumber>
    </recommendedName>
</protein>
<keyword evidence="9 10" id="KW-0472">Membrane</keyword>
<dbReference type="PANTHER" id="PTHR33389:SF18">
    <property type="entry name" value="OS01G0677900 PROTEIN"/>
    <property type="match status" value="1"/>
</dbReference>
<feature type="transmembrane region" description="Helical" evidence="10">
    <location>
        <begin position="716"/>
        <end position="735"/>
    </location>
</feature>
<dbReference type="GO" id="GO:0012505">
    <property type="term" value="C:endomembrane system"/>
    <property type="evidence" value="ECO:0007669"/>
    <property type="project" value="UniProtKB-SubCell"/>
</dbReference>
<keyword evidence="8 10" id="KW-1133">Transmembrane helix</keyword>
<dbReference type="Pfam" id="PF25333">
    <property type="entry name" value="DUF2921_N"/>
    <property type="match status" value="3"/>
</dbReference>
<dbReference type="InterPro" id="IPR021319">
    <property type="entry name" value="DUF2921"/>
</dbReference>
<feature type="domain" description="DUF2921" evidence="13">
    <location>
        <begin position="30"/>
        <end position="209"/>
    </location>
</feature>
<feature type="transmembrane region" description="Helical" evidence="10">
    <location>
        <begin position="877"/>
        <end position="902"/>
    </location>
</feature>
<dbReference type="GO" id="GO:0061630">
    <property type="term" value="F:ubiquitin protein ligase activity"/>
    <property type="evidence" value="ECO:0007669"/>
    <property type="project" value="UniProtKB-EC"/>
</dbReference>